<keyword evidence="1" id="KW-1133">Transmembrane helix</keyword>
<feature type="transmembrane region" description="Helical" evidence="1">
    <location>
        <begin position="21"/>
        <end position="46"/>
    </location>
</feature>
<accession>A0A1X6NWM2</accession>
<feature type="transmembrane region" description="Helical" evidence="1">
    <location>
        <begin position="58"/>
        <end position="79"/>
    </location>
</feature>
<keyword evidence="1" id="KW-0472">Membrane</keyword>
<dbReference type="EMBL" id="KV919025">
    <property type="protein sequence ID" value="OSX73011.1"/>
    <property type="molecule type" value="Genomic_DNA"/>
</dbReference>
<reference evidence="2 3" key="1">
    <citation type="submission" date="2017-03" db="EMBL/GenBank/DDBJ databases">
        <title>WGS assembly of Porphyra umbilicalis.</title>
        <authorList>
            <person name="Brawley S.H."/>
            <person name="Blouin N.A."/>
            <person name="Ficko-Blean E."/>
            <person name="Wheeler G.L."/>
            <person name="Lohr M."/>
            <person name="Goodson H.V."/>
            <person name="Jenkins J.W."/>
            <person name="Blaby-Haas C.E."/>
            <person name="Helliwell K.E."/>
            <person name="Chan C."/>
            <person name="Marriage T."/>
            <person name="Bhattacharya D."/>
            <person name="Klein A.S."/>
            <person name="Badis Y."/>
            <person name="Brodie J."/>
            <person name="Cao Y."/>
            <person name="Collen J."/>
            <person name="Dittami S.M."/>
            <person name="Gachon C.M."/>
            <person name="Green B.R."/>
            <person name="Karpowicz S."/>
            <person name="Kim J.W."/>
            <person name="Kudahl U."/>
            <person name="Lin S."/>
            <person name="Michel G."/>
            <person name="Mittag M."/>
            <person name="Olson B.J."/>
            <person name="Pangilinan J."/>
            <person name="Peng Y."/>
            <person name="Qiu H."/>
            <person name="Shu S."/>
            <person name="Singer J.T."/>
            <person name="Smith A.G."/>
            <person name="Sprecher B.N."/>
            <person name="Wagner V."/>
            <person name="Wang W."/>
            <person name="Wang Z.-Y."/>
            <person name="Yan J."/>
            <person name="Yarish C."/>
            <person name="Zoeuner-Riek S."/>
            <person name="Zhuang Y."/>
            <person name="Zou Y."/>
            <person name="Lindquist E.A."/>
            <person name="Grimwood J."/>
            <person name="Barry K."/>
            <person name="Rokhsar D.S."/>
            <person name="Schmutz J."/>
            <person name="Stiller J.W."/>
            <person name="Grossman A.R."/>
            <person name="Prochnik S.E."/>
        </authorList>
    </citation>
    <scope>NUCLEOTIDE SEQUENCE [LARGE SCALE GENOMIC DNA]</scope>
    <source>
        <strain evidence="2">4086291</strain>
    </source>
</reference>
<keyword evidence="1" id="KW-0812">Transmembrane</keyword>
<protein>
    <submittedName>
        <fullName evidence="2">Uncharacterized protein</fullName>
    </submittedName>
</protein>
<dbReference type="AlphaFoldDB" id="A0A1X6NWM2"/>
<dbReference type="Proteomes" id="UP000218209">
    <property type="component" value="Unassembled WGS sequence"/>
</dbReference>
<evidence type="ECO:0000313" key="3">
    <source>
        <dbReference type="Proteomes" id="UP000218209"/>
    </source>
</evidence>
<proteinExistence type="predicted"/>
<sequence>MAGMWGGWGRRTYHAVKSTNSAFCLFAINGFMSLGAINGVFALLATNALFSALSVNSLGSFASVNSFFSAFSLNCFVCLGCSGDSFCRGEAFGGATKLLTE</sequence>
<evidence type="ECO:0000313" key="2">
    <source>
        <dbReference type="EMBL" id="OSX73011.1"/>
    </source>
</evidence>
<name>A0A1X6NWM2_PORUM</name>
<gene>
    <name evidence="2" type="ORF">BU14_0386s0010</name>
</gene>
<keyword evidence="3" id="KW-1185">Reference proteome</keyword>
<evidence type="ECO:0000256" key="1">
    <source>
        <dbReference type="SAM" id="Phobius"/>
    </source>
</evidence>
<organism evidence="2 3">
    <name type="scientific">Porphyra umbilicalis</name>
    <name type="common">Purple laver</name>
    <name type="synonym">Red alga</name>
    <dbReference type="NCBI Taxonomy" id="2786"/>
    <lineage>
        <taxon>Eukaryota</taxon>
        <taxon>Rhodophyta</taxon>
        <taxon>Bangiophyceae</taxon>
        <taxon>Bangiales</taxon>
        <taxon>Bangiaceae</taxon>
        <taxon>Porphyra</taxon>
    </lineage>
</organism>